<evidence type="ECO:0000256" key="4">
    <source>
        <dbReference type="ARBA" id="ARBA00023163"/>
    </source>
</evidence>
<proteinExistence type="evidence at transcript level"/>
<feature type="region of interest" description="Disordered" evidence="6">
    <location>
        <begin position="1"/>
        <end position="58"/>
    </location>
</feature>
<keyword evidence="5" id="KW-0539">Nucleus</keyword>
<evidence type="ECO:0000256" key="1">
    <source>
        <dbReference type="ARBA" id="ARBA00004123"/>
    </source>
</evidence>
<dbReference type="InterPro" id="IPR045314">
    <property type="entry name" value="bZIP_plant_GBF1"/>
</dbReference>
<accession>I3SQS7</accession>
<dbReference type="Pfam" id="PF00170">
    <property type="entry name" value="bZIP_1"/>
    <property type="match status" value="1"/>
</dbReference>
<dbReference type="CDD" id="cd14702">
    <property type="entry name" value="bZIP_plant_GBF1"/>
    <property type="match status" value="1"/>
</dbReference>
<dbReference type="EMBL" id="BT142825">
    <property type="protein sequence ID" value="AFK42619.1"/>
    <property type="molecule type" value="mRNA"/>
</dbReference>
<name>I3SQS7_LOTJA</name>
<comment type="subcellular location">
    <subcellularLocation>
        <location evidence="1">Nucleus</location>
    </subcellularLocation>
</comment>
<dbReference type="FunFam" id="1.20.5.170:FF:000020">
    <property type="entry name" value="BZIP transcription factor"/>
    <property type="match status" value="1"/>
</dbReference>
<dbReference type="GO" id="GO:0000976">
    <property type="term" value="F:transcription cis-regulatory region binding"/>
    <property type="evidence" value="ECO:0007669"/>
    <property type="project" value="TreeGrafter"/>
</dbReference>
<dbReference type="GO" id="GO:0046982">
    <property type="term" value="F:protein heterodimerization activity"/>
    <property type="evidence" value="ECO:0007669"/>
    <property type="project" value="UniProtKB-ARBA"/>
</dbReference>
<dbReference type="InterPro" id="IPR004827">
    <property type="entry name" value="bZIP"/>
</dbReference>
<dbReference type="Gene3D" id="1.20.5.170">
    <property type="match status" value="1"/>
</dbReference>
<reference evidence="8" key="1">
    <citation type="submission" date="2012-05" db="EMBL/GenBank/DDBJ databases">
        <authorList>
            <person name="Krishnakumar V."/>
            <person name="Cheung F."/>
            <person name="Xiao Y."/>
            <person name="Chan A."/>
            <person name="Moskal W.A."/>
            <person name="Town C.D."/>
        </authorList>
    </citation>
    <scope>NUCLEOTIDE SEQUENCE</scope>
</reference>
<evidence type="ECO:0000313" key="8">
    <source>
        <dbReference type="EMBL" id="AFK42619.1"/>
    </source>
</evidence>
<dbReference type="PANTHER" id="PTHR45764">
    <property type="entry name" value="BZIP TRANSCRIPTION FACTOR 44"/>
    <property type="match status" value="1"/>
</dbReference>
<keyword evidence="3" id="KW-0238">DNA-binding</keyword>
<dbReference type="InterPro" id="IPR046347">
    <property type="entry name" value="bZIP_sf"/>
</dbReference>
<dbReference type="PANTHER" id="PTHR45764:SF58">
    <property type="entry name" value="BZIP TRANSCRIPTION FACTOR BZIP124"/>
    <property type="match status" value="1"/>
</dbReference>
<dbReference type="GO" id="GO:0045893">
    <property type="term" value="P:positive regulation of DNA-templated transcription"/>
    <property type="evidence" value="ECO:0007669"/>
    <property type="project" value="TreeGrafter"/>
</dbReference>
<feature type="compositionally biased region" description="Low complexity" evidence="6">
    <location>
        <begin position="1"/>
        <end position="22"/>
    </location>
</feature>
<keyword evidence="4" id="KW-0804">Transcription</keyword>
<feature type="domain" description="BZIP" evidence="7">
    <location>
        <begin position="30"/>
        <end position="76"/>
    </location>
</feature>
<sequence>MASPGGAYSGGSSSLQNSASGSEGDHHVMDQKKRKRMQSNRESARRSRMRKQEHLEGMSAQVEQLKKENNQISTNIGVTTQMYLNVEAENAILRVQMAELSNRLQSLNEIIHYIESSNNYLFHEAQETLFNDCGFMDTWNSLAVNQSIMAAADMLMY</sequence>
<evidence type="ECO:0000256" key="5">
    <source>
        <dbReference type="ARBA" id="ARBA00023242"/>
    </source>
</evidence>
<feature type="compositionally biased region" description="Basic and acidic residues" evidence="6">
    <location>
        <begin position="42"/>
        <end position="56"/>
    </location>
</feature>
<evidence type="ECO:0000256" key="2">
    <source>
        <dbReference type="ARBA" id="ARBA00023015"/>
    </source>
</evidence>
<evidence type="ECO:0000256" key="3">
    <source>
        <dbReference type="ARBA" id="ARBA00023125"/>
    </source>
</evidence>
<evidence type="ECO:0000256" key="6">
    <source>
        <dbReference type="SAM" id="MobiDB-lite"/>
    </source>
</evidence>
<dbReference type="AlphaFoldDB" id="I3SQS7"/>
<organism evidence="8">
    <name type="scientific">Lotus japonicus</name>
    <name type="common">Lotus corniculatus var. japonicus</name>
    <dbReference type="NCBI Taxonomy" id="34305"/>
    <lineage>
        <taxon>Eukaryota</taxon>
        <taxon>Viridiplantae</taxon>
        <taxon>Streptophyta</taxon>
        <taxon>Embryophyta</taxon>
        <taxon>Tracheophyta</taxon>
        <taxon>Spermatophyta</taxon>
        <taxon>Magnoliopsida</taxon>
        <taxon>eudicotyledons</taxon>
        <taxon>Gunneridae</taxon>
        <taxon>Pentapetalae</taxon>
        <taxon>rosids</taxon>
        <taxon>fabids</taxon>
        <taxon>Fabales</taxon>
        <taxon>Fabaceae</taxon>
        <taxon>Papilionoideae</taxon>
        <taxon>50 kb inversion clade</taxon>
        <taxon>NPAAA clade</taxon>
        <taxon>Hologalegina</taxon>
        <taxon>robinioid clade</taxon>
        <taxon>Loteae</taxon>
        <taxon>Lotus</taxon>
    </lineage>
</organism>
<dbReference type="SUPFAM" id="SSF57959">
    <property type="entry name" value="Leucine zipper domain"/>
    <property type="match status" value="1"/>
</dbReference>
<protein>
    <recommendedName>
        <fullName evidence="7">BZIP domain-containing protein</fullName>
    </recommendedName>
</protein>
<dbReference type="SMART" id="SM00338">
    <property type="entry name" value="BRLZ"/>
    <property type="match status" value="1"/>
</dbReference>
<evidence type="ECO:0000259" key="7">
    <source>
        <dbReference type="PROSITE" id="PS50217"/>
    </source>
</evidence>
<keyword evidence="2" id="KW-0805">Transcription regulation</keyword>
<dbReference type="PROSITE" id="PS00036">
    <property type="entry name" value="BZIP_BASIC"/>
    <property type="match status" value="1"/>
</dbReference>
<dbReference type="GO" id="GO:0005634">
    <property type="term" value="C:nucleus"/>
    <property type="evidence" value="ECO:0007669"/>
    <property type="project" value="UniProtKB-SubCell"/>
</dbReference>
<dbReference type="PROSITE" id="PS50217">
    <property type="entry name" value="BZIP"/>
    <property type="match status" value="1"/>
</dbReference>
<dbReference type="GO" id="GO:0003700">
    <property type="term" value="F:DNA-binding transcription factor activity"/>
    <property type="evidence" value="ECO:0007669"/>
    <property type="project" value="InterPro"/>
</dbReference>